<dbReference type="InterPro" id="IPR054342">
    <property type="entry name" value="TY-Chap_C"/>
</dbReference>
<reference evidence="4 5" key="1">
    <citation type="submission" date="2024-10" db="EMBL/GenBank/DDBJ databases">
        <authorList>
            <person name="Riesco R."/>
        </authorList>
    </citation>
    <scope>NUCLEOTIDE SEQUENCE [LARGE SCALE GENOMIC DNA]</scope>
    <source>
        <strain evidence="4 5">NCIMB 15449</strain>
    </source>
</reference>
<name>A0ABW7JRW7_9NOCA</name>
<evidence type="ECO:0000259" key="2">
    <source>
        <dbReference type="Pfam" id="PF22552"/>
    </source>
</evidence>
<dbReference type="InterPro" id="IPR054343">
    <property type="entry name" value="TY-Chap_M"/>
</dbReference>
<evidence type="ECO:0000313" key="4">
    <source>
        <dbReference type="EMBL" id="MFH5210534.1"/>
    </source>
</evidence>
<evidence type="ECO:0000259" key="1">
    <source>
        <dbReference type="Pfam" id="PF22551"/>
    </source>
</evidence>
<dbReference type="RefSeq" id="WP_395116333.1">
    <property type="nucleotide sequence ID" value="NZ_JBIMSO010000062.1"/>
</dbReference>
<accession>A0ABW7JRW7</accession>
<sequence>MADVAGFDHEVAHAWTLFRRQLADRVASMVDDDLLVVETAFEQGGPCVQFLGWGGGLVRCEVPSNAFLPEDRQLNDGDEALLVQLGWQLPESGPQGSPAFFADFDATAADRMAIMAVRALREIWNVSHPAFIRVVVGSDDVTSALGVPTAVPEPAGLPPLAAIPAWDQKHLRSLVDQTLAIHNVPADRDDDGDAFVYVNNMVLFTYVHPDTPEVELWAPIVHKVGSKARAAVAILDLNRRWQYIRFTFTKDRVHATIDISGYPFVPQFFHEMVDHFCRFLRSVDAELARELGGELCSMDEDFVSPEVSSTDPLPAPLLAILELDPEGFGLDPAIVAMACGDDKDTASAYLQICTEQVGSWRESALVARRHADLDEARSCDHEANAWSRTSESLAAAMRLLTQPITHERIGRIRTPRQLELFPNPAEQTLFDEPK</sequence>
<gene>
    <name evidence="4" type="ORF">ACHIPZ_20340</name>
</gene>
<proteinExistence type="predicted"/>
<dbReference type="Pfam" id="PF22551">
    <property type="entry name" value="TY-Chap1"/>
    <property type="match status" value="1"/>
</dbReference>
<evidence type="ECO:0000313" key="5">
    <source>
        <dbReference type="Proteomes" id="UP001609175"/>
    </source>
</evidence>
<protein>
    <submittedName>
        <fullName evidence="4">T3SS (YopN, CesT) and YbjN peptide-binding chaperone 1</fullName>
    </submittedName>
</protein>
<comment type="caution">
    <text evidence="4">The sequence shown here is derived from an EMBL/GenBank/DDBJ whole genome shotgun (WGS) entry which is preliminary data.</text>
</comment>
<feature type="domain" description="TY-Chap C-terminal" evidence="3">
    <location>
        <begin position="312"/>
        <end position="399"/>
    </location>
</feature>
<feature type="domain" description="TY-Chap central" evidence="1">
    <location>
        <begin position="170"/>
        <end position="295"/>
    </location>
</feature>
<dbReference type="EMBL" id="JBIMSO010000062">
    <property type="protein sequence ID" value="MFH5210534.1"/>
    <property type="molecule type" value="Genomic_DNA"/>
</dbReference>
<organism evidence="4 5">
    <name type="scientific">Antrihabitans spumae</name>
    <dbReference type="NCBI Taxonomy" id="3373370"/>
    <lineage>
        <taxon>Bacteria</taxon>
        <taxon>Bacillati</taxon>
        <taxon>Actinomycetota</taxon>
        <taxon>Actinomycetes</taxon>
        <taxon>Mycobacteriales</taxon>
        <taxon>Nocardiaceae</taxon>
        <taxon>Antrihabitans</taxon>
    </lineage>
</organism>
<dbReference type="Proteomes" id="UP001609175">
    <property type="component" value="Unassembled WGS sequence"/>
</dbReference>
<dbReference type="Pfam" id="PF22552">
    <property type="entry name" value="TY-Chap3"/>
    <property type="match status" value="1"/>
</dbReference>
<dbReference type="InterPro" id="IPR054344">
    <property type="entry name" value="TY-Chap_N"/>
</dbReference>
<dbReference type="Pfam" id="PF22554">
    <property type="entry name" value="Chap-C"/>
    <property type="match status" value="1"/>
</dbReference>
<evidence type="ECO:0000259" key="3">
    <source>
        <dbReference type="Pfam" id="PF22554"/>
    </source>
</evidence>
<feature type="domain" description="TY-Chap N-terminal" evidence="2">
    <location>
        <begin position="14"/>
        <end position="131"/>
    </location>
</feature>